<keyword evidence="3" id="KW-1185">Reference proteome</keyword>
<dbReference type="EMBL" id="CM029048">
    <property type="protein sequence ID" value="KAG2579917.1"/>
    <property type="molecule type" value="Genomic_DNA"/>
</dbReference>
<evidence type="ECO:0000256" key="1">
    <source>
        <dbReference type="SAM" id="MobiDB-lite"/>
    </source>
</evidence>
<sequence length="176" mass="18182">MGHDGVVACGQLAVDRRRQGRTRRGGRHEEGASRPVCLYQRWSWTPRQPSRSVAAAGPARRPGPPRTQARRGTGSRAPGAPDTPRRATTSAACMAASNHWGGGGGGDVSCAGAPGADGDRALTLTGVACLRRVPCPALGMLTRGQPPPCRRGSCGGRPAGRPGCPRGAEWEDAVAM</sequence>
<protein>
    <submittedName>
        <fullName evidence="2">Uncharacterized protein</fullName>
    </submittedName>
</protein>
<name>A0A8T0R2Q6_PANVG</name>
<organism evidence="2 3">
    <name type="scientific">Panicum virgatum</name>
    <name type="common">Blackwell switchgrass</name>
    <dbReference type="NCBI Taxonomy" id="38727"/>
    <lineage>
        <taxon>Eukaryota</taxon>
        <taxon>Viridiplantae</taxon>
        <taxon>Streptophyta</taxon>
        <taxon>Embryophyta</taxon>
        <taxon>Tracheophyta</taxon>
        <taxon>Spermatophyta</taxon>
        <taxon>Magnoliopsida</taxon>
        <taxon>Liliopsida</taxon>
        <taxon>Poales</taxon>
        <taxon>Poaceae</taxon>
        <taxon>PACMAD clade</taxon>
        <taxon>Panicoideae</taxon>
        <taxon>Panicodae</taxon>
        <taxon>Paniceae</taxon>
        <taxon>Panicinae</taxon>
        <taxon>Panicum</taxon>
        <taxon>Panicum sect. Hiantes</taxon>
    </lineage>
</organism>
<accession>A0A8T0R2Q6</accession>
<reference evidence="2" key="1">
    <citation type="submission" date="2020-05" db="EMBL/GenBank/DDBJ databases">
        <title>WGS assembly of Panicum virgatum.</title>
        <authorList>
            <person name="Lovell J.T."/>
            <person name="Jenkins J."/>
            <person name="Shu S."/>
            <person name="Juenger T.E."/>
            <person name="Schmutz J."/>
        </authorList>
    </citation>
    <scope>NUCLEOTIDE SEQUENCE</scope>
    <source>
        <strain evidence="2">AP13</strain>
    </source>
</reference>
<evidence type="ECO:0000313" key="2">
    <source>
        <dbReference type="EMBL" id="KAG2579917.1"/>
    </source>
</evidence>
<dbReference type="Proteomes" id="UP000823388">
    <property type="component" value="Chromosome 6N"/>
</dbReference>
<gene>
    <name evidence="2" type="ORF">PVAP13_6NG310537</name>
</gene>
<dbReference type="AlphaFoldDB" id="A0A8T0R2Q6"/>
<comment type="caution">
    <text evidence="2">The sequence shown here is derived from an EMBL/GenBank/DDBJ whole genome shotgun (WGS) entry which is preliminary data.</text>
</comment>
<proteinExistence type="predicted"/>
<feature type="region of interest" description="Disordered" evidence="1">
    <location>
        <begin position="1"/>
        <end position="90"/>
    </location>
</feature>
<feature type="compositionally biased region" description="Polar residues" evidence="1">
    <location>
        <begin position="42"/>
        <end position="51"/>
    </location>
</feature>
<feature type="compositionally biased region" description="Low complexity" evidence="1">
    <location>
        <begin position="54"/>
        <end position="74"/>
    </location>
</feature>
<evidence type="ECO:0000313" key="3">
    <source>
        <dbReference type="Proteomes" id="UP000823388"/>
    </source>
</evidence>